<evidence type="ECO:0000313" key="2">
    <source>
        <dbReference type="Proteomes" id="UP000663879"/>
    </source>
</evidence>
<evidence type="ECO:0000313" key="1">
    <source>
        <dbReference type="EMBL" id="CAF0971846.1"/>
    </source>
</evidence>
<proteinExistence type="predicted"/>
<gene>
    <name evidence="1" type="ORF">OXX778_LOCUS14959</name>
</gene>
<accession>A0A814ENC8</accession>
<dbReference type="OrthoDB" id="10551045at2759"/>
<keyword evidence="2" id="KW-1185">Reference proteome</keyword>
<name>A0A814ENC8_9BILA</name>
<organism evidence="1 2">
    <name type="scientific">Brachionus calyciflorus</name>
    <dbReference type="NCBI Taxonomy" id="104777"/>
    <lineage>
        <taxon>Eukaryota</taxon>
        <taxon>Metazoa</taxon>
        <taxon>Spiralia</taxon>
        <taxon>Gnathifera</taxon>
        <taxon>Rotifera</taxon>
        <taxon>Eurotatoria</taxon>
        <taxon>Monogononta</taxon>
        <taxon>Pseudotrocha</taxon>
        <taxon>Ploima</taxon>
        <taxon>Brachionidae</taxon>
        <taxon>Brachionus</taxon>
    </lineage>
</organism>
<protein>
    <submittedName>
        <fullName evidence="1">Uncharacterized protein</fullName>
    </submittedName>
</protein>
<dbReference type="EMBL" id="CAJNOC010003191">
    <property type="protein sequence ID" value="CAF0971846.1"/>
    <property type="molecule type" value="Genomic_DNA"/>
</dbReference>
<reference evidence="1" key="1">
    <citation type="submission" date="2021-02" db="EMBL/GenBank/DDBJ databases">
        <authorList>
            <person name="Nowell W R."/>
        </authorList>
    </citation>
    <scope>NUCLEOTIDE SEQUENCE</scope>
    <source>
        <strain evidence="1">Ploen Becks lab</strain>
    </source>
</reference>
<dbReference type="AlphaFoldDB" id="A0A814ENC8"/>
<dbReference type="Proteomes" id="UP000663879">
    <property type="component" value="Unassembled WGS sequence"/>
</dbReference>
<comment type="caution">
    <text evidence="1">The sequence shown here is derived from an EMBL/GenBank/DDBJ whole genome shotgun (WGS) entry which is preliminary data.</text>
</comment>
<sequence length="508" mass="59486">MIKNLHNNTQIKSKPGNYYGHFDKHSNEVSIILVITDDNLPSFEYNNINNELVDKIKQKRRKLRSENLDRLNFFNLLCSHQDSEMENLQDFIRLRKILKKNLQQQARTTSWKKSEFVNNKDFNHFKQKNKKKSQQNFNIYGPINYIPKTYSRPPLPPFYRNKFWSNTSKYLVEENLHEDNYFPSSVVTNFLYSKYDFEHSTSTCTSDSEEFPIQKNDSFEFKSSERFESNQTRSLILERKIQVGDRPDKNLKLKNSFFKIHENDLPSSSSSSSSSNLSEDYNDDTVEFIRPIPRQNRVVFSESNIKEDEEKIKYEANLPRLPEPNSQMLKITKKFEFGQNTNNRNLGLKYVRKKDVGNGLKNLNQSDINNLSVIAEEEIISSSGSSSSICEDLEVARNVSINETYLNFDMNSSIQKDMDLASESLTSTVSSASNHDDYASDYFNNDEQDCHNQKEDFNSFRFVRDNDNSVDQQMSFNVLYKNYLKLAEQNFKSIPKKIKGFNENLVYI</sequence>